<keyword evidence="7" id="KW-1185">Reference proteome</keyword>
<dbReference type="OrthoDB" id="9803735at2"/>
<dbReference type="Gene3D" id="1.10.10.10">
    <property type="entry name" value="Winged helix-like DNA-binding domain superfamily/Winged helix DNA-binding domain"/>
    <property type="match status" value="1"/>
</dbReference>
<feature type="domain" description="HTH lysR-type" evidence="5">
    <location>
        <begin position="1"/>
        <end position="58"/>
    </location>
</feature>
<organism evidence="6 7">
    <name type="scientific">Marinococcus halophilus</name>
    <dbReference type="NCBI Taxonomy" id="1371"/>
    <lineage>
        <taxon>Bacteria</taxon>
        <taxon>Bacillati</taxon>
        <taxon>Bacillota</taxon>
        <taxon>Bacilli</taxon>
        <taxon>Bacillales</taxon>
        <taxon>Bacillaceae</taxon>
        <taxon>Marinococcus</taxon>
    </lineage>
</organism>
<evidence type="ECO:0000256" key="4">
    <source>
        <dbReference type="ARBA" id="ARBA00023163"/>
    </source>
</evidence>
<protein>
    <submittedName>
        <fullName evidence="6">LysR family transcriptional regulator</fullName>
    </submittedName>
</protein>
<dbReference type="SUPFAM" id="SSF46785">
    <property type="entry name" value="Winged helix' DNA-binding domain"/>
    <property type="match status" value="1"/>
</dbReference>
<dbReference type="SUPFAM" id="SSF53850">
    <property type="entry name" value="Periplasmic binding protein-like II"/>
    <property type="match status" value="1"/>
</dbReference>
<evidence type="ECO:0000259" key="5">
    <source>
        <dbReference type="PROSITE" id="PS50931"/>
    </source>
</evidence>
<proteinExistence type="inferred from homology"/>
<dbReference type="Pfam" id="PF03466">
    <property type="entry name" value="LysR_substrate"/>
    <property type="match status" value="1"/>
</dbReference>
<evidence type="ECO:0000256" key="3">
    <source>
        <dbReference type="ARBA" id="ARBA00023125"/>
    </source>
</evidence>
<dbReference type="FunFam" id="1.10.10.10:FF:000001">
    <property type="entry name" value="LysR family transcriptional regulator"/>
    <property type="match status" value="1"/>
</dbReference>
<dbReference type="PANTHER" id="PTHR30419:SF8">
    <property type="entry name" value="NITROGEN ASSIMILATION TRANSCRIPTIONAL ACTIVATOR-RELATED"/>
    <property type="match status" value="1"/>
</dbReference>
<keyword evidence="4" id="KW-0804">Transcription</keyword>
<dbReference type="GO" id="GO:0005829">
    <property type="term" value="C:cytosol"/>
    <property type="evidence" value="ECO:0007669"/>
    <property type="project" value="TreeGrafter"/>
</dbReference>
<gene>
    <name evidence="6" type="ORF">MHA01_31940</name>
</gene>
<accession>A0A510YAA3</accession>
<keyword evidence="3" id="KW-0238">DNA-binding</keyword>
<dbReference type="PANTHER" id="PTHR30419">
    <property type="entry name" value="HTH-TYPE TRANSCRIPTIONAL REGULATOR YBHD"/>
    <property type="match status" value="1"/>
</dbReference>
<evidence type="ECO:0000313" key="6">
    <source>
        <dbReference type="EMBL" id="GEK60289.1"/>
    </source>
</evidence>
<evidence type="ECO:0000313" key="7">
    <source>
        <dbReference type="Proteomes" id="UP000321051"/>
    </source>
</evidence>
<dbReference type="InterPro" id="IPR050950">
    <property type="entry name" value="HTH-type_LysR_regulators"/>
</dbReference>
<evidence type="ECO:0000256" key="2">
    <source>
        <dbReference type="ARBA" id="ARBA00023015"/>
    </source>
</evidence>
<dbReference type="Pfam" id="PF00126">
    <property type="entry name" value="HTH_1"/>
    <property type="match status" value="1"/>
</dbReference>
<sequence>MNIRMLDYFLAVAQEKNISRASKKLFISQPALSKQIKQLEHMLGFTLFVRSSHGMTLTHKGEKLYEDIEPLVSQLQSRMKKHTESRIIHIGADPLLASHYFPQHMETFMPFRIQLTHIKEDTVDLLPLLRAGSIDAAIVQDRPYYQGLSSAFLFHDEFFAAIPANHPLAQFDRLSMTQCFQYAQILTPFTPLYQRITRLMGDLNVQAPSIIEVPYNAIVGFVAQGYGISYLPSMIVQKVDYRGVVFIPLEDAPLHRDMYLFATDRSYLEILQKGLDL</sequence>
<dbReference type="EMBL" id="BJUN01000041">
    <property type="protein sequence ID" value="GEK60289.1"/>
    <property type="molecule type" value="Genomic_DNA"/>
</dbReference>
<dbReference type="GO" id="GO:0003677">
    <property type="term" value="F:DNA binding"/>
    <property type="evidence" value="ECO:0007669"/>
    <property type="project" value="UniProtKB-KW"/>
</dbReference>
<dbReference type="InterPro" id="IPR036390">
    <property type="entry name" value="WH_DNA-bd_sf"/>
</dbReference>
<keyword evidence="2" id="KW-0805">Transcription regulation</keyword>
<evidence type="ECO:0000256" key="1">
    <source>
        <dbReference type="ARBA" id="ARBA00009437"/>
    </source>
</evidence>
<dbReference type="Gene3D" id="3.40.190.290">
    <property type="match status" value="1"/>
</dbReference>
<dbReference type="InterPro" id="IPR000847">
    <property type="entry name" value="LysR_HTH_N"/>
</dbReference>
<dbReference type="InterPro" id="IPR005119">
    <property type="entry name" value="LysR_subst-bd"/>
</dbReference>
<dbReference type="PRINTS" id="PR00039">
    <property type="entry name" value="HTHLYSR"/>
</dbReference>
<comment type="similarity">
    <text evidence="1">Belongs to the LysR transcriptional regulatory family.</text>
</comment>
<dbReference type="Proteomes" id="UP000321051">
    <property type="component" value="Unassembled WGS sequence"/>
</dbReference>
<dbReference type="STRING" id="1371.GCA_900166605_03050"/>
<dbReference type="RefSeq" id="WP_094909145.1">
    <property type="nucleotide sequence ID" value="NZ_BJUN01000041.1"/>
</dbReference>
<dbReference type="PROSITE" id="PS50931">
    <property type="entry name" value="HTH_LYSR"/>
    <property type="match status" value="1"/>
</dbReference>
<name>A0A510YAA3_MARHA</name>
<reference evidence="6 7" key="1">
    <citation type="submission" date="2019-07" db="EMBL/GenBank/DDBJ databases">
        <title>Whole genome shotgun sequence of Marinococcus halophilus NBRC 102359.</title>
        <authorList>
            <person name="Hosoyama A."/>
            <person name="Uohara A."/>
            <person name="Ohji S."/>
            <person name="Ichikawa N."/>
        </authorList>
    </citation>
    <scope>NUCLEOTIDE SEQUENCE [LARGE SCALE GENOMIC DNA]</scope>
    <source>
        <strain evidence="6 7">NBRC 102359</strain>
    </source>
</reference>
<dbReference type="AlphaFoldDB" id="A0A510YAA3"/>
<dbReference type="GO" id="GO:0003700">
    <property type="term" value="F:DNA-binding transcription factor activity"/>
    <property type="evidence" value="ECO:0007669"/>
    <property type="project" value="InterPro"/>
</dbReference>
<dbReference type="CDD" id="cd05466">
    <property type="entry name" value="PBP2_LTTR_substrate"/>
    <property type="match status" value="1"/>
</dbReference>
<comment type="caution">
    <text evidence="6">The sequence shown here is derived from an EMBL/GenBank/DDBJ whole genome shotgun (WGS) entry which is preliminary data.</text>
</comment>
<dbReference type="InterPro" id="IPR036388">
    <property type="entry name" value="WH-like_DNA-bd_sf"/>
</dbReference>